<dbReference type="Proteomes" id="UP000245207">
    <property type="component" value="Unassembled WGS sequence"/>
</dbReference>
<proteinExistence type="inferred from homology"/>
<dbReference type="PRINTS" id="PR00259">
    <property type="entry name" value="TMFOUR"/>
</dbReference>
<name>A0A2U1Q9S4_ARTAN</name>
<sequence>MRTSNHLIGMLNFLTFLLSIPILGGGIWLSTRVNNSDCLTFLQYPLIVIGVAIMVVSLAGFAGACYRNTFLMYLYLWAMFLIICVLIGFVIFAYVVTDKGSGRDLMNRGYKDYYLPDYSGWLKDRVSSDSYWRKISSCVRDSGVCRKSVRVVNGLPEAADDYYRRKLAPIESGCCKPPTECGFSYINETAWSPVNQALMANNRDCYRWSNDQEQLCYSCNSCKAGVLANVRKSWRKVSVINIVVLIILVIAYVVACAAFRNNKRMDNDEPYGETRMEKARPSWIRF</sequence>
<dbReference type="OrthoDB" id="1881997at2759"/>
<dbReference type="AlphaFoldDB" id="A0A2U1Q9S4"/>
<comment type="similarity">
    <text evidence="2">Belongs to the tetraspanin (TM4SF) family.</text>
</comment>
<dbReference type="EMBL" id="PKPP01000293">
    <property type="protein sequence ID" value="PWA94682.1"/>
    <property type="molecule type" value="Genomic_DNA"/>
</dbReference>
<evidence type="ECO:0000313" key="7">
    <source>
        <dbReference type="EMBL" id="PWA94682.1"/>
    </source>
</evidence>
<comment type="caution">
    <text evidence="7">The sequence shown here is derived from an EMBL/GenBank/DDBJ whole genome shotgun (WGS) entry which is preliminary data.</text>
</comment>
<dbReference type="STRING" id="35608.A0A2U1Q9S4"/>
<feature type="transmembrane region" description="Helical" evidence="6">
    <location>
        <begin position="41"/>
        <end position="62"/>
    </location>
</feature>
<evidence type="ECO:0000256" key="4">
    <source>
        <dbReference type="ARBA" id="ARBA00022989"/>
    </source>
</evidence>
<feature type="transmembrane region" description="Helical" evidence="6">
    <location>
        <begin position="7"/>
        <end position="29"/>
    </location>
</feature>
<dbReference type="InterPro" id="IPR044991">
    <property type="entry name" value="TET_plant"/>
</dbReference>
<dbReference type="Pfam" id="PF00335">
    <property type="entry name" value="Tetraspanin"/>
    <property type="match status" value="1"/>
</dbReference>
<reference evidence="7 8" key="1">
    <citation type="journal article" date="2018" name="Mol. Plant">
        <title>The genome of Artemisia annua provides insight into the evolution of Asteraceae family and artemisinin biosynthesis.</title>
        <authorList>
            <person name="Shen Q."/>
            <person name="Zhang L."/>
            <person name="Liao Z."/>
            <person name="Wang S."/>
            <person name="Yan T."/>
            <person name="Shi P."/>
            <person name="Liu M."/>
            <person name="Fu X."/>
            <person name="Pan Q."/>
            <person name="Wang Y."/>
            <person name="Lv Z."/>
            <person name="Lu X."/>
            <person name="Zhang F."/>
            <person name="Jiang W."/>
            <person name="Ma Y."/>
            <person name="Chen M."/>
            <person name="Hao X."/>
            <person name="Li L."/>
            <person name="Tang Y."/>
            <person name="Lv G."/>
            <person name="Zhou Y."/>
            <person name="Sun X."/>
            <person name="Brodelius P.E."/>
            <person name="Rose J.K.C."/>
            <person name="Tang K."/>
        </authorList>
    </citation>
    <scope>NUCLEOTIDE SEQUENCE [LARGE SCALE GENOMIC DNA]</scope>
    <source>
        <strain evidence="8">cv. Huhao1</strain>
        <tissue evidence="7">Leaf</tissue>
    </source>
</reference>
<dbReference type="GO" id="GO:0009734">
    <property type="term" value="P:auxin-activated signaling pathway"/>
    <property type="evidence" value="ECO:0007669"/>
    <property type="project" value="InterPro"/>
</dbReference>
<evidence type="ECO:0000313" key="8">
    <source>
        <dbReference type="Proteomes" id="UP000245207"/>
    </source>
</evidence>
<evidence type="ECO:0000256" key="3">
    <source>
        <dbReference type="ARBA" id="ARBA00022692"/>
    </source>
</evidence>
<keyword evidence="3 6" id="KW-0812">Transmembrane</keyword>
<dbReference type="GO" id="GO:0016020">
    <property type="term" value="C:membrane"/>
    <property type="evidence" value="ECO:0007669"/>
    <property type="project" value="UniProtKB-SubCell"/>
</dbReference>
<dbReference type="InterPro" id="IPR018499">
    <property type="entry name" value="Tetraspanin/Peripherin"/>
</dbReference>
<evidence type="ECO:0000256" key="2">
    <source>
        <dbReference type="ARBA" id="ARBA00006840"/>
    </source>
</evidence>
<accession>A0A2U1Q9S4</accession>
<keyword evidence="5 6" id="KW-0472">Membrane</keyword>
<feature type="transmembrane region" description="Helical" evidence="6">
    <location>
        <begin position="74"/>
        <end position="96"/>
    </location>
</feature>
<keyword evidence="4 6" id="KW-1133">Transmembrane helix</keyword>
<dbReference type="PANTHER" id="PTHR32191">
    <property type="entry name" value="TETRASPANIN-8-RELATED"/>
    <property type="match status" value="1"/>
</dbReference>
<keyword evidence="8" id="KW-1185">Reference proteome</keyword>
<comment type="subcellular location">
    <subcellularLocation>
        <location evidence="1">Membrane</location>
        <topology evidence="1">Multi-pass membrane protein</topology>
    </subcellularLocation>
</comment>
<feature type="transmembrane region" description="Helical" evidence="6">
    <location>
        <begin position="239"/>
        <end position="259"/>
    </location>
</feature>
<protein>
    <submittedName>
        <fullName evidence="7">Tetraspanin/Peripherin</fullName>
    </submittedName>
</protein>
<evidence type="ECO:0000256" key="5">
    <source>
        <dbReference type="ARBA" id="ARBA00023136"/>
    </source>
</evidence>
<evidence type="ECO:0000256" key="1">
    <source>
        <dbReference type="ARBA" id="ARBA00004141"/>
    </source>
</evidence>
<gene>
    <name evidence="7" type="ORF">CTI12_AA057350</name>
</gene>
<evidence type="ECO:0000256" key="6">
    <source>
        <dbReference type="SAM" id="Phobius"/>
    </source>
</evidence>
<organism evidence="7 8">
    <name type="scientific">Artemisia annua</name>
    <name type="common">Sweet wormwood</name>
    <dbReference type="NCBI Taxonomy" id="35608"/>
    <lineage>
        <taxon>Eukaryota</taxon>
        <taxon>Viridiplantae</taxon>
        <taxon>Streptophyta</taxon>
        <taxon>Embryophyta</taxon>
        <taxon>Tracheophyta</taxon>
        <taxon>Spermatophyta</taxon>
        <taxon>Magnoliopsida</taxon>
        <taxon>eudicotyledons</taxon>
        <taxon>Gunneridae</taxon>
        <taxon>Pentapetalae</taxon>
        <taxon>asterids</taxon>
        <taxon>campanulids</taxon>
        <taxon>Asterales</taxon>
        <taxon>Asteraceae</taxon>
        <taxon>Asteroideae</taxon>
        <taxon>Anthemideae</taxon>
        <taxon>Artemisiinae</taxon>
        <taxon>Artemisia</taxon>
    </lineage>
</organism>